<dbReference type="EMBL" id="CP076668">
    <property type="protein sequence ID" value="QWU84614.1"/>
    <property type="molecule type" value="Genomic_DNA"/>
</dbReference>
<proteinExistence type="predicted"/>
<evidence type="ECO:0000313" key="3">
    <source>
        <dbReference type="Proteomes" id="UP000683401"/>
    </source>
</evidence>
<name>A0ABX8HVN5_9PSED</name>
<feature type="domain" description="Dermonecrotic toxin N-terminal" evidence="1">
    <location>
        <begin position="157"/>
        <end position="401"/>
    </location>
</feature>
<evidence type="ECO:0000259" key="1">
    <source>
        <dbReference type="Pfam" id="PF20178"/>
    </source>
</evidence>
<feature type="domain" description="Dermonecrotic toxin N-terminal" evidence="1">
    <location>
        <begin position="909"/>
        <end position="1164"/>
    </location>
</feature>
<evidence type="ECO:0000313" key="2">
    <source>
        <dbReference type="EMBL" id="QWU84614.1"/>
    </source>
</evidence>
<keyword evidence="3" id="KW-1185">Reference proteome</keyword>
<sequence length="1728" mass="194854">MSSPPYFFSASLKARFSQSIQEAVSSSRISAGEGRWLQSLVDDTNDLSSPRPSPRVDRLVMDDGSTPNAELAGALLLSNPRDREAPVFLSTLIFGIERFKSRAALLVRLKKRFDEIRDMSLEIEAQLVNDPLFEVQMESVVQQQVQHLDQLSEGLHRLPSLHTVLGKALAVRLSQLLPGNSLDVFNHPVQIIEERLSDDGALISRVVGSQTLVEVAAHKYGGEEPESGLTLRFLDVQGRILTAIQAQPYVQALNELSAIVTDTYEQLLDDYWNQITRDGRTMRDVAAHALAESLRQTLLTSIAQGSLTEHECRQLRALLPYPGVPADLKSMLVSRLSVGIGDQEPVKLVGVFLIEFRVDQLPVSYLFSSQQGFRRFTDRTQVSEHFSSVQGRAELLRFTSLDDHALLGMQGALKLRVDAFTVSWFPEFIRSIIALQKRNVRYALSLPAIGYQKAPVRIDDALDVRGLLDARLLRLRDSGRWQAGQTEFEALWGRPLSASAVEQGDHDYPALKAWADRMLDLDARMERLATLHAGVEECMHRALDRYLALIGGDPLDVRALWVMRSGPDKRAIQLLSLALERVSKSGQAPLLDGTVLKGQVTALESQPEHRLPLVLLESILKWVLHDFAERYDRQQRDFYLLPIRRGNAQVNPGVWAAHSREDALRLELSLERYLEVFDASIIDMLQQVLDWPLPALREALGEDRVEVAMLSLICAPDQPPLPLANAFVLYNASQPDRHVLWTMLNGLTTFSSLQELEGNLLGCLTRMDRIDNVLELLSGTDRHLLLEHLGRTETLDISIVLRVIDGNLIRALQEVENQRQQQTVAFIYKRALTWNLAPDLFDKVLAVTERDDGNRQAVNDLGAALQVMIYKAIAPVWVTEASLEDLVTLINMVQRFYISSNTYDDFLFDVPDIRDYAKEKLSARLKVDFPGDELDPDKLLVTMTHYVAMPVATGQTPQGLPAATQKISETLTDFSINRFSFIQDGVISISHKDGVKVSTSLTPAYIRDLLESLDVAASYRQLVDSALDLNSPSYQERKKNFAEQIPVTEVLKAFVLKLRKKLSAEGYDFIESVFNMPDGIARLPVRGWNVVLSPLLILPAPKGWEPTPVLGVYVITSQDLQSGPWVVYAPLYEEWTFKEYADQAALVTDLCTSETFQAFILDRIDPSMRHVYDNGGFHEPHLPFSTEDSMSLPFERPLPVTLMLEPCRGNALEYLLPGVLEGFKFDIRQQSVTNAEHRHRSSKYLFGLAVEQILSLAPGRLGALVGLWQSRDLFHSSVVSIGEQRWGKAISELAAGLSVLIAARQEPHKGLLAAEEVTTSVDEESTAFPEFSWSNNALSEELRSRLSEFEVHDIALNGLRKDEVLNVSRDDKTGHLYAAVDGKVYQVMSNKDNWFIVKKDKVGPSIKLDTNQHWKLQLQGGLKGGGGIVTRIKNNMVETEVNENLVVDAKGMREIRQVYRDRAQCIEQAHAQARRYLENCLDNLNLQSAHGTPDPRVEQIVAHFFDERYPNPHTYKSIKQIVTSIYEELISPSLSPIDSERYVVGFNKRGNETSSAFVFAKDPLKRIFLTEQYFRVPRYRFKVKVVRSGSFNYGDHYRSTILIHELSHLVAGTEDIAYVDSYAPFIDLLEDAPGYRLRIKNEQIIQQQKSLSYQTDRDKLFKQAEDYEWHDLRQSDAKKLILRITGTSHLDAARDVFYADAHKRTDIMLSNADSVTLLITLLGRQRFT</sequence>
<dbReference type="InterPro" id="IPR046673">
    <property type="entry name" value="ToxA_N"/>
</dbReference>
<dbReference type="Pfam" id="PF20178">
    <property type="entry name" value="ToxA_N"/>
    <property type="match status" value="2"/>
</dbReference>
<organism evidence="2 3">
    <name type="scientific">Pseudomonas lijiangensis</name>
    <dbReference type="NCBI Taxonomy" id="2995658"/>
    <lineage>
        <taxon>Bacteria</taxon>
        <taxon>Pseudomonadati</taxon>
        <taxon>Pseudomonadota</taxon>
        <taxon>Gammaproteobacteria</taxon>
        <taxon>Pseudomonadales</taxon>
        <taxon>Pseudomonadaceae</taxon>
        <taxon>Pseudomonas</taxon>
    </lineage>
</organism>
<gene>
    <name evidence="2" type="ORF">KQP88_07600</name>
</gene>
<accession>A0ABX8HVN5</accession>
<dbReference type="RefSeq" id="WP_216705276.1">
    <property type="nucleotide sequence ID" value="NZ_CP076668.1"/>
</dbReference>
<dbReference type="Proteomes" id="UP000683401">
    <property type="component" value="Chromosome"/>
</dbReference>
<reference evidence="3" key="1">
    <citation type="submission" date="2021-06" db="EMBL/GenBank/DDBJ databases">
        <title>Identification of Pseudomonas cichorii causing bacterial leaf black spot of flue-cured tobacco, a new disease in China.</title>
        <authorList>
            <person name="Lu C.-H."/>
        </authorList>
    </citation>
    <scope>NUCLEOTIDE SEQUENCE [LARGE SCALE GENOMIC DNA]</scope>
    <source>
        <strain evidence="3">LJ2</strain>
    </source>
</reference>
<protein>
    <submittedName>
        <fullName evidence="2">M35 family metallopeptidase</fullName>
    </submittedName>
</protein>